<dbReference type="EMBL" id="JANQDX010000008">
    <property type="protein sequence ID" value="KAL0920472.1"/>
    <property type="molecule type" value="Genomic_DNA"/>
</dbReference>
<evidence type="ECO:0000256" key="3">
    <source>
        <dbReference type="ARBA" id="ARBA00021755"/>
    </source>
</evidence>
<protein>
    <recommendedName>
        <fullName evidence="2">Signal peptidase complex catalytic subunit SEC11</fullName>
    </recommendedName>
    <alternativeName>
        <fullName evidence="3">Signal peptidase complex catalytic subunit sec11</fullName>
    </alternativeName>
</protein>
<reference evidence="6 7" key="1">
    <citation type="journal article" date="2024" name="Plant Biotechnol. J.">
        <title>Dendrobium thyrsiflorum genome and its molecular insights into genes involved in important horticultural traits.</title>
        <authorList>
            <person name="Chen B."/>
            <person name="Wang J.Y."/>
            <person name="Zheng P.J."/>
            <person name="Li K.L."/>
            <person name="Liang Y.M."/>
            <person name="Chen X.F."/>
            <person name="Zhang C."/>
            <person name="Zhao X."/>
            <person name="He X."/>
            <person name="Zhang G.Q."/>
            <person name="Liu Z.J."/>
            <person name="Xu Q."/>
        </authorList>
    </citation>
    <scope>NUCLEOTIDE SEQUENCE [LARGE SCALE GENOMIC DNA]</scope>
    <source>
        <strain evidence="6">GZMU011</strain>
    </source>
</reference>
<organism evidence="6 7">
    <name type="scientific">Dendrobium thyrsiflorum</name>
    <name type="common">Pinecone-like raceme dendrobium</name>
    <name type="synonym">Orchid</name>
    <dbReference type="NCBI Taxonomy" id="117978"/>
    <lineage>
        <taxon>Eukaryota</taxon>
        <taxon>Viridiplantae</taxon>
        <taxon>Streptophyta</taxon>
        <taxon>Embryophyta</taxon>
        <taxon>Tracheophyta</taxon>
        <taxon>Spermatophyta</taxon>
        <taxon>Magnoliopsida</taxon>
        <taxon>Liliopsida</taxon>
        <taxon>Asparagales</taxon>
        <taxon>Orchidaceae</taxon>
        <taxon>Epidendroideae</taxon>
        <taxon>Malaxideae</taxon>
        <taxon>Dendrobiinae</taxon>
        <taxon>Dendrobium</taxon>
    </lineage>
</organism>
<comment type="caution">
    <text evidence="6">The sequence shown here is derived from an EMBL/GenBank/DDBJ whole genome shotgun (WGS) entry which is preliminary data.</text>
</comment>
<dbReference type="Proteomes" id="UP001552299">
    <property type="component" value="Unassembled WGS sequence"/>
</dbReference>
<keyword evidence="7" id="KW-1185">Reference proteome</keyword>
<evidence type="ECO:0000256" key="2">
    <source>
        <dbReference type="ARBA" id="ARBA00019685"/>
    </source>
</evidence>
<gene>
    <name evidence="6" type="ORF">M5K25_009611</name>
</gene>
<accession>A0ABD0VCY1</accession>
<feature type="region of interest" description="Disordered" evidence="5">
    <location>
        <begin position="125"/>
        <end position="154"/>
    </location>
</feature>
<evidence type="ECO:0000256" key="4">
    <source>
        <dbReference type="ARBA" id="ARBA00045533"/>
    </source>
</evidence>
<evidence type="ECO:0000313" key="7">
    <source>
        <dbReference type="Proteomes" id="UP001552299"/>
    </source>
</evidence>
<sequence length="154" mass="16836">MGWIAENLESLRALQIRQLLTQAVTLGIILSSALMIWKGLMCITGSESPVVVVLSESMEPANRSFSGNKIAVSGFWELGQHMGFIQKSGQQVNVFWGLDSRRGVAEILWTTMELVLNTPDSKLEHLGQQFGGPRQQDSKSTLAGNSGQQDYSAP</sequence>
<evidence type="ECO:0000256" key="1">
    <source>
        <dbReference type="ARBA" id="ARBA00004648"/>
    </source>
</evidence>
<dbReference type="PANTHER" id="PTHR10806">
    <property type="entry name" value="SIGNAL PEPTIDASE COMPLEX CATALYTIC SUBUNIT SEC11"/>
    <property type="match status" value="1"/>
</dbReference>
<evidence type="ECO:0000313" key="6">
    <source>
        <dbReference type="EMBL" id="KAL0920472.1"/>
    </source>
</evidence>
<proteinExistence type="predicted"/>
<feature type="compositionally biased region" description="Polar residues" evidence="5">
    <location>
        <begin position="138"/>
        <end position="154"/>
    </location>
</feature>
<comment type="function">
    <text evidence="4">Catalytic component of the signal peptidase complex (SPC) which catalyzes the cleavage of N-terminal signal sequences from nascent proteins as they are translocated into the lumen of the endoplasmic reticulum. Specifically cleaves N-terminal signal peptides that contain a hydrophobic alpha-helix (h-region) shorter than 18-20 amino acids.</text>
</comment>
<dbReference type="GO" id="GO:0005789">
    <property type="term" value="C:endoplasmic reticulum membrane"/>
    <property type="evidence" value="ECO:0007669"/>
    <property type="project" value="UniProtKB-SubCell"/>
</dbReference>
<comment type="subcellular location">
    <subcellularLocation>
        <location evidence="1">Endoplasmic reticulum membrane</location>
        <topology evidence="1">Single-pass type II membrane protein</topology>
    </subcellularLocation>
</comment>
<dbReference type="InterPro" id="IPR001733">
    <property type="entry name" value="Peptidase_S26B"/>
</dbReference>
<name>A0ABD0VCY1_DENTH</name>
<dbReference type="PANTHER" id="PTHR10806:SF6">
    <property type="entry name" value="SIGNAL PEPTIDASE COMPLEX CATALYTIC SUBUNIT SEC11"/>
    <property type="match status" value="1"/>
</dbReference>
<evidence type="ECO:0000256" key="5">
    <source>
        <dbReference type="SAM" id="MobiDB-lite"/>
    </source>
</evidence>
<dbReference type="AlphaFoldDB" id="A0ABD0VCY1"/>